<gene>
    <name evidence="1" type="ORF">PAPOLLO_LOCUS18186</name>
</gene>
<dbReference type="OrthoDB" id="410104at2759"/>
<evidence type="ECO:0000313" key="1">
    <source>
        <dbReference type="EMBL" id="CAG5024706.1"/>
    </source>
</evidence>
<name>A0A8S3XI27_PARAO</name>
<accession>A0A8S3XI27</accession>
<dbReference type="AlphaFoldDB" id="A0A8S3XI27"/>
<keyword evidence="2" id="KW-1185">Reference proteome</keyword>
<dbReference type="EMBL" id="CAJQZP010001166">
    <property type="protein sequence ID" value="CAG5024706.1"/>
    <property type="molecule type" value="Genomic_DNA"/>
</dbReference>
<evidence type="ECO:0000313" key="2">
    <source>
        <dbReference type="Proteomes" id="UP000691718"/>
    </source>
</evidence>
<protein>
    <submittedName>
        <fullName evidence="1">(apollo) hypothetical protein</fullName>
    </submittedName>
</protein>
<sequence length="144" mass="16584">MRRLRESIEDRNQYILYYKGVIQRQRGVGFLIKASLKNQIKEFRGISDRIAYVNMTLPGYSKDWVIIQIYAPTEQANPCDLDQFYQALSETIIKVKNNHIVVMGDFNAQVGVRSSGEENVLGRFGHGKRSKNGQKMIDFVLEPI</sequence>
<proteinExistence type="predicted"/>
<reference evidence="1" key="1">
    <citation type="submission" date="2021-04" db="EMBL/GenBank/DDBJ databases">
        <authorList>
            <person name="Tunstrom K."/>
        </authorList>
    </citation>
    <scope>NUCLEOTIDE SEQUENCE</scope>
</reference>
<comment type="caution">
    <text evidence="1">The sequence shown here is derived from an EMBL/GenBank/DDBJ whole genome shotgun (WGS) entry which is preliminary data.</text>
</comment>
<dbReference type="Proteomes" id="UP000691718">
    <property type="component" value="Unassembled WGS sequence"/>
</dbReference>
<organism evidence="1 2">
    <name type="scientific">Parnassius apollo</name>
    <name type="common">Apollo butterfly</name>
    <name type="synonym">Papilio apollo</name>
    <dbReference type="NCBI Taxonomy" id="110799"/>
    <lineage>
        <taxon>Eukaryota</taxon>
        <taxon>Metazoa</taxon>
        <taxon>Ecdysozoa</taxon>
        <taxon>Arthropoda</taxon>
        <taxon>Hexapoda</taxon>
        <taxon>Insecta</taxon>
        <taxon>Pterygota</taxon>
        <taxon>Neoptera</taxon>
        <taxon>Endopterygota</taxon>
        <taxon>Lepidoptera</taxon>
        <taxon>Glossata</taxon>
        <taxon>Ditrysia</taxon>
        <taxon>Papilionoidea</taxon>
        <taxon>Papilionidae</taxon>
        <taxon>Parnassiinae</taxon>
        <taxon>Parnassini</taxon>
        <taxon>Parnassius</taxon>
        <taxon>Parnassius</taxon>
    </lineage>
</organism>